<dbReference type="EMBL" id="JAMQCR010000001">
    <property type="protein sequence ID" value="MCM2532002.1"/>
    <property type="molecule type" value="Genomic_DNA"/>
</dbReference>
<name>A0ABT0W6Q2_9BACI</name>
<protein>
    <recommendedName>
        <fullName evidence="1">tRNA 2-selenouridine synthase AAA domain-containing protein</fullName>
    </recommendedName>
</protein>
<evidence type="ECO:0000313" key="2">
    <source>
        <dbReference type="EMBL" id="MCM2532002.1"/>
    </source>
</evidence>
<dbReference type="PANTHER" id="PTHR30401">
    <property type="entry name" value="TRNA 2-SELENOURIDINE SYNTHASE"/>
    <property type="match status" value="1"/>
</dbReference>
<dbReference type="Proteomes" id="UP001523262">
    <property type="component" value="Unassembled WGS sequence"/>
</dbReference>
<organism evidence="2 3">
    <name type="scientific">Neobacillus pocheonensis</name>
    <dbReference type="NCBI Taxonomy" id="363869"/>
    <lineage>
        <taxon>Bacteria</taxon>
        <taxon>Bacillati</taxon>
        <taxon>Bacillota</taxon>
        <taxon>Bacilli</taxon>
        <taxon>Bacillales</taxon>
        <taxon>Bacillaceae</taxon>
        <taxon>Neobacillus</taxon>
    </lineage>
</organism>
<gene>
    <name evidence="2" type="ORF">NDK43_05875</name>
</gene>
<comment type="caution">
    <text evidence="2">The sequence shown here is derived from an EMBL/GenBank/DDBJ whole genome shotgun (WGS) entry which is preliminary data.</text>
</comment>
<proteinExistence type="predicted"/>
<evidence type="ECO:0000313" key="3">
    <source>
        <dbReference type="Proteomes" id="UP001523262"/>
    </source>
</evidence>
<dbReference type="InterPro" id="IPR058840">
    <property type="entry name" value="AAA_SelU"/>
</dbReference>
<accession>A0ABT0W6Q2</accession>
<dbReference type="InterPro" id="IPR017582">
    <property type="entry name" value="SelU"/>
</dbReference>
<reference evidence="2 3" key="1">
    <citation type="submission" date="2022-06" db="EMBL/GenBank/DDBJ databases">
        <authorList>
            <person name="Jeon C.O."/>
        </authorList>
    </citation>
    <scope>NUCLEOTIDE SEQUENCE [LARGE SCALE GENOMIC DNA]</scope>
    <source>
        <strain evidence="2 3">KCTC 13943</strain>
    </source>
</reference>
<dbReference type="PANTHER" id="PTHR30401:SF0">
    <property type="entry name" value="TRNA 2-SELENOURIDINE SYNTHASE"/>
    <property type="match status" value="1"/>
</dbReference>
<evidence type="ECO:0000259" key="1">
    <source>
        <dbReference type="Pfam" id="PF26341"/>
    </source>
</evidence>
<dbReference type="Pfam" id="PF26341">
    <property type="entry name" value="AAA_SelU"/>
    <property type="match status" value="1"/>
</dbReference>
<keyword evidence="3" id="KW-1185">Reference proteome</keyword>
<sequence length="148" mass="17846">MEAESKRIGKAVQSEELMTKKMQGLNIHLHIPIEQRIKHLVSEYVLPYENEPWYYDKISDGLDKVLRWVKSEEIKKMLVETLVNRNYQEMIRILLEHYYDPRYNHARKEYEGEFIDIFAEEPNEAAEKIAIELKNTLFKRDKTLENQF</sequence>
<feature type="domain" description="tRNA 2-selenouridine synthase AAA" evidence="1">
    <location>
        <begin position="1"/>
        <end position="127"/>
    </location>
</feature>